<reference evidence="2" key="2">
    <citation type="submission" date="2023-01" db="EMBL/GenBank/DDBJ databases">
        <title>Draft genome sequence of Methylophaga thalassica strain NBRC 102424.</title>
        <authorList>
            <person name="Sun Q."/>
            <person name="Mori K."/>
        </authorList>
    </citation>
    <scope>NUCLEOTIDE SEQUENCE</scope>
    <source>
        <strain evidence="2">NBRC 102424</strain>
    </source>
</reference>
<evidence type="ECO:0000313" key="2">
    <source>
        <dbReference type="EMBL" id="GLP99487.1"/>
    </source>
</evidence>
<dbReference type="InterPro" id="IPR027417">
    <property type="entry name" value="P-loop_NTPase"/>
</dbReference>
<dbReference type="CDD" id="cd03112">
    <property type="entry name" value="CobW-like"/>
    <property type="match status" value="1"/>
</dbReference>
<keyword evidence="3" id="KW-1185">Reference proteome</keyword>
<comment type="caution">
    <text evidence="2">The sequence shown here is derived from an EMBL/GenBank/DDBJ whole genome shotgun (WGS) entry which is preliminary data.</text>
</comment>
<dbReference type="InterPro" id="IPR051316">
    <property type="entry name" value="Zinc-reg_GTPase_activator"/>
</dbReference>
<dbReference type="PANTHER" id="PTHR13748">
    <property type="entry name" value="COBW-RELATED"/>
    <property type="match status" value="1"/>
</dbReference>
<feature type="domain" description="CobW/HypB/UreG nucleotide-binding" evidence="1">
    <location>
        <begin position="10"/>
        <end position="188"/>
    </location>
</feature>
<dbReference type="Proteomes" id="UP001161423">
    <property type="component" value="Unassembled WGS sequence"/>
</dbReference>
<organism evidence="2 3">
    <name type="scientific">Methylophaga thalassica</name>
    <dbReference type="NCBI Taxonomy" id="40223"/>
    <lineage>
        <taxon>Bacteria</taxon>
        <taxon>Pseudomonadati</taxon>
        <taxon>Pseudomonadota</taxon>
        <taxon>Gammaproteobacteria</taxon>
        <taxon>Thiotrichales</taxon>
        <taxon>Piscirickettsiaceae</taxon>
        <taxon>Methylophaga</taxon>
    </lineage>
</organism>
<gene>
    <name evidence="2" type="ORF">GCM10007891_13410</name>
</gene>
<dbReference type="Gene3D" id="3.40.50.300">
    <property type="entry name" value="P-loop containing nucleotide triphosphate hydrolases"/>
    <property type="match status" value="1"/>
</dbReference>
<dbReference type="EMBL" id="BSND01000004">
    <property type="protein sequence ID" value="GLP99487.1"/>
    <property type="molecule type" value="Genomic_DNA"/>
</dbReference>
<dbReference type="InterPro" id="IPR003495">
    <property type="entry name" value="CobW/HypB/UreG_nucleotide-bd"/>
</dbReference>
<reference evidence="2" key="1">
    <citation type="journal article" date="2014" name="Int. J. Syst. Evol. Microbiol.">
        <title>Complete genome of a new Firmicutes species belonging to the dominant human colonic microbiota ('Ruminococcus bicirculans') reveals two chromosomes and a selective capacity to utilize plant glucans.</title>
        <authorList>
            <consortium name="NISC Comparative Sequencing Program"/>
            <person name="Wegmann U."/>
            <person name="Louis P."/>
            <person name="Goesmann A."/>
            <person name="Henrissat B."/>
            <person name="Duncan S.H."/>
            <person name="Flint H.J."/>
        </authorList>
    </citation>
    <scope>NUCLEOTIDE SEQUENCE</scope>
    <source>
        <strain evidence="2">NBRC 102424</strain>
    </source>
</reference>
<dbReference type="PANTHER" id="PTHR13748:SF46">
    <property type="entry name" value="ZINC CHAPERONE YEIR"/>
    <property type="match status" value="1"/>
</dbReference>
<name>A0ABQ5TVC0_9GAMM</name>
<dbReference type="Pfam" id="PF02492">
    <property type="entry name" value="cobW"/>
    <property type="match status" value="1"/>
</dbReference>
<proteinExistence type="predicted"/>
<evidence type="ECO:0000259" key="1">
    <source>
        <dbReference type="Pfam" id="PF02492"/>
    </source>
</evidence>
<evidence type="ECO:0000313" key="3">
    <source>
        <dbReference type="Proteomes" id="UP001161423"/>
    </source>
</evidence>
<accession>A0ABQ5TVC0</accession>
<dbReference type="RefSeq" id="WP_284722855.1">
    <property type="nucleotide sequence ID" value="NZ_BSND01000004.1"/>
</dbReference>
<dbReference type="SUPFAM" id="SSF52540">
    <property type="entry name" value="P-loop containing nucleoside triphosphate hydrolases"/>
    <property type="match status" value="1"/>
</dbReference>
<protein>
    <submittedName>
        <fullName evidence="2">GTPase</fullName>
    </submittedName>
</protein>
<sequence>MSTKPLRRVPTNIITGFLGVGKTTSINHLLAKKPVSERWAVLVNEFGQIGLDKTLLEAESASPGLLIKEVPGGCMCCSAGLPVTVALNQILREVKPDRLLIEPSGLGHPKEILEILSGQQYQSWIELGATITLVDARHFNDERYTTHNIFLQQLAVADLIVVNKYDKQNPADLLQMQTVLAQSEAQATPIQMTELGQLSPSWLDIPSLFKRAIWQQVTQTKQQQDVINQYSEAGIVVYEHQKESWASLGFRFDSRHQFDEAALLHFCGQLNVARIKAVVSTQLGTLFINQVNTELNFNQGDAVLTESLIEFISITVLSTEAIKAGLSDCLILKHQ</sequence>